<gene>
    <name evidence="2" type="ordered locus">MTH_934</name>
</gene>
<accession>O27017</accession>
<dbReference type="STRING" id="187420.MTH_934"/>
<feature type="transmembrane region" description="Helical" evidence="1">
    <location>
        <begin position="111"/>
        <end position="136"/>
    </location>
</feature>
<dbReference type="InParanoid" id="O27017"/>
<dbReference type="EMBL" id="AE000666">
    <property type="protein sequence ID" value="AAB85432.1"/>
    <property type="molecule type" value="Genomic_DNA"/>
</dbReference>
<dbReference type="EnsemblBacteria" id="AAB85432">
    <property type="protein sequence ID" value="AAB85432"/>
    <property type="gene ID" value="MTH_934"/>
</dbReference>
<dbReference type="KEGG" id="mth:MTH_934"/>
<feature type="transmembrane region" description="Helical" evidence="1">
    <location>
        <begin position="21"/>
        <end position="42"/>
    </location>
</feature>
<evidence type="ECO:0000313" key="3">
    <source>
        <dbReference type="Proteomes" id="UP000005223"/>
    </source>
</evidence>
<evidence type="ECO:0000256" key="1">
    <source>
        <dbReference type="SAM" id="Phobius"/>
    </source>
</evidence>
<keyword evidence="1" id="KW-1133">Transmembrane helix</keyword>
<dbReference type="AlphaFoldDB" id="O27017"/>
<feature type="transmembrane region" description="Helical" evidence="1">
    <location>
        <begin position="87"/>
        <end position="105"/>
    </location>
</feature>
<reference evidence="2 3" key="1">
    <citation type="journal article" date="1997" name="J. Bacteriol.">
        <title>Complete genome sequence of Methanobacterium thermoautotrophicum deltaH: functional analysis and comparative genomics.</title>
        <authorList>
            <person name="Smith D.R."/>
            <person name="Doucette-Stamm L.A."/>
            <person name="Deloughery C."/>
            <person name="Lee H.-M."/>
            <person name="Dubois J."/>
            <person name="Aldredge T."/>
            <person name="Bashirzadeh R."/>
            <person name="Blakely D."/>
            <person name="Cook R."/>
            <person name="Gilbert K."/>
            <person name="Harrison D."/>
            <person name="Hoang L."/>
            <person name="Keagle P."/>
            <person name="Lumm W."/>
            <person name="Pothier B."/>
            <person name="Qiu D."/>
            <person name="Spadafora R."/>
            <person name="Vicare R."/>
            <person name="Wang Y."/>
            <person name="Wierzbowski J."/>
            <person name="Gibson R."/>
            <person name="Jiwani N."/>
            <person name="Caruso A."/>
            <person name="Bush D."/>
            <person name="Safer H."/>
            <person name="Patwell D."/>
            <person name="Prabhakar S."/>
            <person name="McDougall S."/>
            <person name="Shimer G."/>
            <person name="Goyal A."/>
            <person name="Pietrovski S."/>
            <person name="Church G.M."/>
            <person name="Daniels C.J."/>
            <person name="Mao J.-i."/>
            <person name="Rice P."/>
            <person name="Nolling J."/>
            <person name="Reeve J.N."/>
        </authorList>
    </citation>
    <scope>NUCLEOTIDE SEQUENCE [LARGE SCALE GENOMIC DNA]</scope>
    <source>
        <strain evidence="3">ATCC 29096 / DSM 1053 / JCM 10044 / NBRC 100330 / Delta H</strain>
    </source>
</reference>
<keyword evidence="1" id="KW-0472">Membrane</keyword>
<keyword evidence="3" id="KW-1185">Reference proteome</keyword>
<feature type="transmembrane region" description="Helical" evidence="1">
    <location>
        <begin position="54"/>
        <end position="75"/>
    </location>
</feature>
<proteinExistence type="predicted"/>
<protein>
    <submittedName>
        <fullName evidence="2">Uncharacterized protein</fullName>
    </submittedName>
</protein>
<organism evidence="2 3">
    <name type="scientific">Methanothermobacter thermautotrophicus (strain ATCC 29096 / DSM 1053 / JCM 10044 / NBRC 100330 / Delta H)</name>
    <name type="common">Methanobacterium thermoautotrophicum</name>
    <dbReference type="NCBI Taxonomy" id="187420"/>
    <lineage>
        <taxon>Archaea</taxon>
        <taxon>Methanobacteriati</taxon>
        <taxon>Methanobacteriota</taxon>
        <taxon>Methanomada group</taxon>
        <taxon>Methanobacteria</taxon>
        <taxon>Methanobacteriales</taxon>
        <taxon>Methanobacteriaceae</taxon>
        <taxon>Methanothermobacter</taxon>
    </lineage>
</organism>
<evidence type="ECO:0000313" key="2">
    <source>
        <dbReference type="EMBL" id="AAB85432.1"/>
    </source>
</evidence>
<name>O27017_METTH</name>
<dbReference type="HOGENOM" id="CLU_1718214_0_0_2"/>
<sequence length="149" mass="17141">MKMKNKALVEFLGDKEFRNSEFVAGIVANLVLIYIINSVMNWDISFIADSFRDLIPLLNAVIGANLAANACFLIYRRQWFWTFMQIILSALGYLMVSSLYSVFPFTFRNLYVFYSVRFALLVAMVVLAVAVFLHGLKFVLKFVLKIDLE</sequence>
<dbReference type="PIR" id="B69225">
    <property type="entry name" value="B69225"/>
</dbReference>
<dbReference type="PaxDb" id="187420-MTH_934"/>
<dbReference type="Proteomes" id="UP000005223">
    <property type="component" value="Chromosome"/>
</dbReference>
<keyword evidence="1" id="KW-0812">Transmembrane</keyword>